<keyword evidence="6" id="KW-1185">Reference proteome</keyword>
<dbReference type="SMART" id="SM00345">
    <property type="entry name" value="HTH_GNTR"/>
    <property type="match status" value="1"/>
</dbReference>
<proteinExistence type="predicted"/>
<sequence>MSSNSDRVEIAHRTLRQAIIEQALKAGTKLPEDDIGQHFSMSRTLVRVVLSKLQAQGLVDTYHKRTATVAQPSLEEARDAFAVRRALEREVMKSVMKRWSPVIEKILREHVQEEEAAHAKGDVRLSTRLAGEFHLKLAELSGNALLERYLSELVSRCSLILAMYSRPHSSECAISEHSSLIGALKSGDLAVAEHLMDEHLSSVESRALIEEDLAVEPELGTILSRYTSRG</sequence>
<protein>
    <submittedName>
        <fullName evidence="5">DNA-binding GntR family transcriptional regulator</fullName>
    </submittedName>
</protein>
<keyword evidence="1" id="KW-0805">Transcription regulation</keyword>
<evidence type="ECO:0000313" key="6">
    <source>
        <dbReference type="Proteomes" id="UP001230207"/>
    </source>
</evidence>
<feature type="domain" description="HTH gntR-type" evidence="4">
    <location>
        <begin position="5"/>
        <end position="72"/>
    </location>
</feature>
<dbReference type="SUPFAM" id="SSF48008">
    <property type="entry name" value="GntR ligand-binding domain-like"/>
    <property type="match status" value="1"/>
</dbReference>
<dbReference type="Pfam" id="PF07729">
    <property type="entry name" value="FCD"/>
    <property type="match status" value="1"/>
</dbReference>
<dbReference type="InterPro" id="IPR011711">
    <property type="entry name" value="GntR_C"/>
</dbReference>
<evidence type="ECO:0000256" key="3">
    <source>
        <dbReference type="ARBA" id="ARBA00023163"/>
    </source>
</evidence>
<comment type="caution">
    <text evidence="5">The sequence shown here is derived from an EMBL/GenBank/DDBJ whole genome shotgun (WGS) entry which is preliminary data.</text>
</comment>
<dbReference type="InterPro" id="IPR000524">
    <property type="entry name" value="Tscrpt_reg_HTH_GntR"/>
</dbReference>
<dbReference type="Pfam" id="PF00392">
    <property type="entry name" value="GntR"/>
    <property type="match status" value="1"/>
</dbReference>
<evidence type="ECO:0000256" key="1">
    <source>
        <dbReference type="ARBA" id="ARBA00023015"/>
    </source>
</evidence>
<dbReference type="PANTHER" id="PTHR43537:SF53">
    <property type="entry name" value="HTH-TYPE TRANSCRIPTIONAL REPRESSOR NANR"/>
    <property type="match status" value="1"/>
</dbReference>
<accession>A0ABU0BTU2</accession>
<dbReference type="PROSITE" id="PS50949">
    <property type="entry name" value="HTH_GNTR"/>
    <property type="match status" value="1"/>
</dbReference>
<dbReference type="RefSeq" id="WP_307231394.1">
    <property type="nucleotide sequence ID" value="NZ_JAUSVF010000001.1"/>
</dbReference>
<dbReference type="Proteomes" id="UP001230207">
    <property type="component" value="Unassembled WGS sequence"/>
</dbReference>
<dbReference type="SMART" id="SM00895">
    <property type="entry name" value="FCD"/>
    <property type="match status" value="1"/>
</dbReference>
<evidence type="ECO:0000259" key="4">
    <source>
        <dbReference type="PROSITE" id="PS50949"/>
    </source>
</evidence>
<gene>
    <name evidence="5" type="ORF">QO002_003219</name>
</gene>
<dbReference type="Gene3D" id="1.20.120.530">
    <property type="entry name" value="GntR ligand-binding domain-like"/>
    <property type="match status" value="1"/>
</dbReference>
<dbReference type="InterPro" id="IPR036390">
    <property type="entry name" value="WH_DNA-bd_sf"/>
</dbReference>
<dbReference type="GO" id="GO:0003677">
    <property type="term" value="F:DNA binding"/>
    <property type="evidence" value="ECO:0007669"/>
    <property type="project" value="UniProtKB-KW"/>
</dbReference>
<keyword evidence="2 5" id="KW-0238">DNA-binding</keyword>
<dbReference type="InterPro" id="IPR008920">
    <property type="entry name" value="TF_FadR/GntR_C"/>
</dbReference>
<evidence type="ECO:0000256" key="2">
    <source>
        <dbReference type="ARBA" id="ARBA00023125"/>
    </source>
</evidence>
<dbReference type="InterPro" id="IPR036388">
    <property type="entry name" value="WH-like_DNA-bd_sf"/>
</dbReference>
<dbReference type="Gene3D" id="1.10.10.10">
    <property type="entry name" value="Winged helix-like DNA-binding domain superfamily/Winged helix DNA-binding domain"/>
    <property type="match status" value="1"/>
</dbReference>
<dbReference type="EMBL" id="JAUSVF010000001">
    <property type="protein sequence ID" value="MDQ0321081.1"/>
    <property type="molecule type" value="Genomic_DNA"/>
</dbReference>
<keyword evidence="3" id="KW-0804">Transcription</keyword>
<organism evidence="5 6">
    <name type="scientific">Pararhizobium capsulatum DSM 1112</name>
    <dbReference type="NCBI Taxonomy" id="1121113"/>
    <lineage>
        <taxon>Bacteria</taxon>
        <taxon>Pseudomonadati</taxon>
        <taxon>Pseudomonadota</taxon>
        <taxon>Alphaproteobacteria</taxon>
        <taxon>Hyphomicrobiales</taxon>
        <taxon>Rhizobiaceae</taxon>
        <taxon>Rhizobium/Agrobacterium group</taxon>
        <taxon>Pararhizobium</taxon>
    </lineage>
</organism>
<dbReference type="PANTHER" id="PTHR43537">
    <property type="entry name" value="TRANSCRIPTIONAL REGULATOR, GNTR FAMILY"/>
    <property type="match status" value="1"/>
</dbReference>
<reference evidence="5 6" key="1">
    <citation type="submission" date="2023-07" db="EMBL/GenBank/DDBJ databases">
        <title>Genomic Encyclopedia of Type Strains, Phase IV (KMG-IV): sequencing the most valuable type-strain genomes for metagenomic binning, comparative biology and taxonomic classification.</title>
        <authorList>
            <person name="Goeker M."/>
        </authorList>
    </citation>
    <scope>NUCLEOTIDE SEQUENCE [LARGE SCALE GENOMIC DNA]</scope>
    <source>
        <strain evidence="5 6">DSM 1112</strain>
    </source>
</reference>
<evidence type="ECO:0000313" key="5">
    <source>
        <dbReference type="EMBL" id="MDQ0321081.1"/>
    </source>
</evidence>
<dbReference type="SUPFAM" id="SSF46785">
    <property type="entry name" value="Winged helix' DNA-binding domain"/>
    <property type="match status" value="1"/>
</dbReference>
<name>A0ABU0BTU2_9HYPH</name>